<accession>A0A248UH22</accession>
<dbReference type="Proteomes" id="UP000327108">
    <property type="component" value="Unassembled WGS sequence"/>
</dbReference>
<dbReference type="InterPro" id="IPR012938">
    <property type="entry name" value="Glc/Sorbosone_DH"/>
</dbReference>
<evidence type="ECO:0000313" key="3">
    <source>
        <dbReference type="EMBL" id="ASV86025.1"/>
    </source>
</evidence>
<evidence type="ECO:0000313" key="5">
    <source>
        <dbReference type="Proteomes" id="UP000215256"/>
    </source>
</evidence>
<feature type="signal peptide" evidence="1">
    <location>
        <begin position="1"/>
        <end position="26"/>
    </location>
</feature>
<dbReference type="OrthoDB" id="9770043at2"/>
<dbReference type="EMBL" id="VYXQ01000022">
    <property type="protein sequence ID" value="KAA9361754.1"/>
    <property type="molecule type" value="Genomic_DNA"/>
</dbReference>
<feature type="domain" description="Glucose/Sorbosone dehydrogenase" evidence="2">
    <location>
        <begin position="50"/>
        <end position="377"/>
    </location>
</feature>
<evidence type="ECO:0000256" key="1">
    <source>
        <dbReference type="SAM" id="SignalP"/>
    </source>
</evidence>
<dbReference type="RefSeq" id="WP_095447348.1">
    <property type="nucleotide sequence ID" value="NZ_CP022604.1"/>
</dbReference>
<gene>
    <name evidence="3" type="ORF">CES85_2113</name>
    <name evidence="4" type="ORF">F3W84_19105</name>
</gene>
<name>A0A248UH22_9HYPH</name>
<reference evidence="4 6" key="2">
    <citation type="submission" date="2019-09" db="EMBL/GenBank/DDBJ databases">
        <title>Biological control of the noxious weed angled onion (Allium triquetrum) thwarted by endophytic bacteria in Victoria, Australia.</title>
        <authorList>
            <person name="Tehranchian P."/>
            <person name="Adair R.J."/>
            <person name="Van T.H."/>
            <person name="Morrison P.D."/>
            <person name="Williams H."/>
            <person name="Lawrie A.C."/>
        </authorList>
    </citation>
    <scope>NUCLEOTIDE SEQUENCE [LARGE SCALE GENOMIC DNA]</scope>
    <source>
        <strain evidence="4 6">RPTAtOch1</strain>
    </source>
</reference>
<dbReference type="EMBL" id="CP022604">
    <property type="protein sequence ID" value="ASV86025.1"/>
    <property type="molecule type" value="Genomic_DNA"/>
</dbReference>
<dbReference type="Pfam" id="PF07995">
    <property type="entry name" value="GSDH"/>
    <property type="match status" value="1"/>
</dbReference>
<dbReference type="InterPro" id="IPR011041">
    <property type="entry name" value="Quinoprot_gluc/sorb_DH_b-prop"/>
</dbReference>
<evidence type="ECO:0000259" key="2">
    <source>
        <dbReference type="Pfam" id="PF07995"/>
    </source>
</evidence>
<sequence length="382" mass="40894">MRSALLSLPFILAASMIALPAQTAFADSINAGSREATTELPFNVAAVAEFDTPWAIAFLPGGKLILTEKGGKIFVVTEKGEKTEVAGVPEVLFSGQNGLLDVVPAPDFAKSKAIYFTYVMPENGGGALILARATLSEGKGKAELKDIKAIWQQATPAKGGQPGGKIAFALDKKHLFLSVGDRMSPATAQDENAPMGKILRMNLDGSVPKDNPMASEGGVKALTWTTGHRNPYGLAFAPDGKLWEHEMGPRGGDEFNLIKPGLNYGWPVVSNGDNYSGRPIPRHSTRPEFEAPMLFWTPVISPGGLAFYKGKMFADWNGSALIAGLSSMALIRVTINSDGQPNETERFSMENRIRDVAVGPDGAIWVIEDDNPGRLLKLTPKT</sequence>
<dbReference type="PANTHER" id="PTHR19328">
    <property type="entry name" value="HEDGEHOG-INTERACTING PROTEIN"/>
    <property type="match status" value="1"/>
</dbReference>
<dbReference type="AlphaFoldDB" id="A0A248UH22"/>
<dbReference type="Proteomes" id="UP000215256">
    <property type="component" value="Chromosome 1"/>
</dbReference>
<dbReference type="PANTHER" id="PTHR19328:SF75">
    <property type="entry name" value="ALDOSE SUGAR DEHYDROGENASE YLII"/>
    <property type="match status" value="1"/>
</dbReference>
<evidence type="ECO:0000313" key="6">
    <source>
        <dbReference type="Proteomes" id="UP000327108"/>
    </source>
</evidence>
<proteinExistence type="predicted"/>
<keyword evidence="6" id="KW-1185">Reference proteome</keyword>
<evidence type="ECO:0000313" key="4">
    <source>
        <dbReference type="EMBL" id="KAA9361754.1"/>
    </source>
</evidence>
<keyword evidence="1" id="KW-0732">Signal</keyword>
<dbReference type="SUPFAM" id="SSF50952">
    <property type="entry name" value="Soluble quinoprotein glucose dehydrogenase"/>
    <property type="match status" value="1"/>
</dbReference>
<reference evidence="3 5" key="1">
    <citation type="submission" date="2017-07" db="EMBL/GenBank/DDBJ databases">
        <title>Phylogenetic study on the rhizospheric bacterium Ochrobactrum sp. A44.</title>
        <authorList>
            <person name="Krzyzanowska D.M."/>
            <person name="Ossowicki A."/>
            <person name="Rajewska M."/>
            <person name="Maciag T."/>
            <person name="Kaczynski Z."/>
            <person name="Czerwicka M."/>
            <person name="Jafra S."/>
        </authorList>
    </citation>
    <scope>NUCLEOTIDE SEQUENCE [LARGE SCALE GENOMIC DNA]</scope>
    <source>
        <strain evidence="3 5">A44</strain>
    </source>
</reference>
<dbReference type="Gene3D" id="2.120.10.30">
    <property type="entry name" value="TolB, C-terminal domain"/>
    <property type="match status" value="1"/>
</dbReference>
<organism evidence="3 5">
    <name type="scientific">Ochrobactrum quorumnocens</name>
    <dbReference type="NCBI Taxonomy" id="271865"/>
    <lineage>
        <taxon>Bacteria</taxon>
        <taxon>Pseudomonadati</taxon>
        <taxon>Pseudomonadota</taxon>
        <taxon>Alphaproteobacteria</taxon>
        <taxon>Hyphomicrobiales</taxon>
        <taxon>Brucellaceae</taxon>
        <taxon>Brucella/Ochrobactrum group</taxon>
        <taxon>Ochrobactrum</taxon>
    </lineage>
</organism>
<dbReference type="KEGG" id="och:CES85_2113"/>
<protein>
    <submittedName>
        <fullName evidence="3">Glucose / Sorbosone dehydrogenase family protein</fullName>
    </submittedName>
    <submittedName>
        <fullName evidence="4">PQQ-dependent sugar dehydrogenase</fullName>
    </submittedName>
</protein>
<dbReference type="InterPro" id="IPR011042">
    <property type="entry name" value="6-blade_b-propeller_TolB-like"/>
</dbReference>
<feature type="chain" id="PRO_5044570187" evidence="1">
    <location>
        <begin position="27"/>
        <end position="382"/>
    </location>
</feature>